<dbReference type="InterPro" id="IPR013328">
    <property type="entry name" value="6PGD_dom2"/>
</dbReference>
<dbReference type="InterPro" id="IPR006176">
    <property type="entry name" value="3-OHacyl-CoA_DH_NAD-bd"/>
</dbReference>
<dbReference type="PANTHER" id="PTHR48075">
    <property type="entry name" value="3-HYDROXYACYL-COA DEHYDROGENASE FAMILY PROTEIN"/>
    <property type="match status" value="1"/>
</dbReference>
<gene>
    <name evidence="5" type="ORF">CH341_22255</name>
</gene>
<feature type="domain" description="3-hydroxyacyl-CoA dehydrogenase C-terminal" evidence="3">
    <location>
        <begin position="189"/>
        <end position="287"/>
    </location>
</feature>
<dbReference type="GO" id="GO:0006631">
    <property type="term" value="P:fatty acid metabolic process"/>
    <property type="evidence" value="ECO:0007669"/>
    <property type="project" value="InterPro"/>
</dbReference>
<dbReference type="Pfam" id="PF00725">
    <property type="entry name" value="3HCDH"/>
    <property type="match status" value="1"/>
</dbReference>
<evidence type="ECO:0000313" key="6">
    <source>
        <dbReference type="Proteomes" id="UP000249130"/>
    </source>
</evidence>
<feature type="site" description="Important for catalytic activity" evidence="2">
    <location>
        <position position="142"/>
    </location>
</feature>
<evidence type="ECO:0000313" key="5">
    <source>
        <dbReference type="EMBL" id="RAI41166.1"/>
    </source>
</evidence>
<dbReference type="SUPFAM" id="SSF48179">
    <property type="entry name" value="6-phosphogluconate dehydrogenase C-terminal domain-like"/>
    <property type="match status" value="1"/>
</dbReference>
<dbReference type="GO" id="GO:0070403">
    <property type="term" value="F:NAD+ binding"/>
    <property type="evidence" value="ECO:0007669"/>
    <property type="project" value="InterPro"/>
</dbReference>
<dbReference type="PANTHER" id="PTHR48075:SF5">
    <property type="entry name" value="3-HYDROXYBUTYRYL-COA DEHYDROGENASE"/>
    <property type="match status" value="1"/>
</dbReference>
<dbReference type="PIRSF" id="PIRSF000105">
    <property type="entry name" value="HCDH"/>
    <property type="match status" value="1"/>
</dbReference>
<dbReference type="InterPro" id="IPR036291">
    <property type="entry name" value="NAD(P)-bd_dom_sf"/>
</dbReference>
<reference evidence="5 6" key="1">
    <citation type="submission" date="2017-07" db="EMBL/GenBank/DDBJ databases">
        <title>Draft Genome Sequences of Select Purple Nonsulfur Bacteria.</title>
        <authorList>
            <person name="Lasarre B."/>
            <person name="Mckinlay J.B."/>
        </authorList>
    </citation>
    <scope>NUCLEOTIDE SEQUENCE [LARGE SCALE GENOMIC DNA]</scope>
    <source>
        <strain evidence="5 6">DSM 5909</strain>
    </source>
</reference>
<dbReference type="Pfam" id="PF02737">
    <property type="entry name" value="3HCDH_N"/>
    <property type="match status" value="1"/>
</dbReference>
<dbReference type="EMBL" id="NPEX01000200">
    <property type="protein sequence ID" value="RAI41166.1"/>
    <property type="molecule type" value="Genomic_DNA"/>
</dbReference>
<evidence type="ECO:0000259" key="3">
    <source>
        <dbReference type="Pfam" id="PF00725"/>
    </source>
</evidence>
<feature type="domain" description="3-hydroxyacyl-CoA dehydrogenase NAD binding" evidence="4">
    <location>
        <begin position="4"/>
        <end position="186"/>
    </location>
</feature>
<accession>A0A327KT30</accession>
<name>A0A327KT30_9BRAD</name>
<organism evidence="5 6">
    <name type="scientific">Rhodoplanes roseus</name>
    <dbReference type="NCBI Taxonomy" id="29409"/>
    <lineage>
        <taxon>Bacteria</taxon>
        <taxon>Pseudomonadati</taxon>
        <taxon>Pseudomonadota</taxon>
        <taxon>Alphaproteobacteria</taxon>
        <taxon>Hyphomicrobiales</taxon>
        <taxon>Nitrobacteraceae</taxon>
        <taxon>Rhodoplanes</taxon>
    </lineage>
</organism>
<dbReference type="InterPro" id="IPR006108">
    <property type="entry name" value="3HC_DH_C"/>
</dbReference>
<sequence length="314" mass="34827">MIKTIGILGAGTMGHSIAVSFAMHGFPVALYEPSEGRRQTVMRDIEAALDLLAGEDYMAAGDVGPALGRVTLHSDLAAAVADCDYVIESAPEVMELKQKIFRDLDAVCRPDTVLASNTSSLPLKDMMAAVSPERRERMIVNHWFNPAHLIPLVELSCFGNMPEPIFREVETLYRTIRKQTIRIRKDIPGLVANRIMQGVAREVFSLVENEVADPEDIDRALKFGPAFRYATTGQLEVTDFGGLDIWCVVGDNLLKEMDNSTCANPLLRAKVKQGKLGVKSGEGFYAYDRSAAEDIKKTFMRRLIHQLKASEYYV</sequence>
<dbReference type="GO" id="GO:0016616">
    <property type="term" value="F:oxidoreductase activity, acting on the CH-OH group of donors, NAD or NADP as acceptor"/>
    <property type="evidence" value="ECO:0007669"/>
    <property type="project" value="InterPro"/>
</dbReference>
<dbReference type="InterPro" id="IPR022694">
    <property type="entry name" value="3-OHacyl-CoA_DH"/>
</dbReference>
<dbReference type="RefSeq" id="WP_111421190.1">
    <property type="nucleotide sequence ID" value="NZ_NPEX01000200.1"/>
</dbReference>
<dbReference type="Gene3D" id="1.10.1040.10">
    <property type="entry name" value="N-(1-d-carboxylethyl)-l-norvaline Dehydrogenase, domain 2"/>
    <property type="match status" value="1"/>
</dbReference>
<dbReference type="Gene3D" id="3.40.50.720">
    <property type="entry name" value="NAD(P)-binding Rossmann-like Domain"/>
    <property type="match status" value="1"/>
</dbReference>
<keyword evidence="6" id="KW-1185">Reference proteome</keyword>
<comment type="caution">
    <text evidence="5">The sequence shown here is derived from an EMBL/GenBank/DDBJ whole genome shotgun (WGS) entry which is preliminary data.</text>
</comment>
<dbReference type="InterPro" id="IPR008927">
    <property type="entry name" value="6-PGluconate_DH-like_C_sf"/>
</dbReference>
<keyword evidence="1" id="KW-0560">Oxidoreductase</keyword>
<dbReference type="OrthoDB" id="9803287at2"/>
<evidence type="ECO:0000259" key="4">
    <source>
        <dbReference type="Pfam" id="PF02737"/>
    </source>
</evidence>
<dbReference type="AlphaFoldDB" id="A0A327KT30"/>
<dbReference type="Proteomes" id="UP000249130">
    <property type="component" value="Unassembled WGS sequence"/>
</dbReference>
<dbReference type="SUPFAM" id="SSF51735">
    <property type="entry name" value="NAD(P)-binding Rossmann-fold domains"/>
    <property type="match status" value="1"/>
</dbReference>
<proteinExistence type="predicted"/>
<evidence type="ECO:0000256" key="1">
    <source>
        <dbReference type="ARBA" id="ARBA00023002"/>
    </source>
</evidence>
<protein>
    <submittedName>
        <fullName evidence="5">3-hydroxyacyl-CoA dehydrogenase</fullName>
    </submittedName>
</protein>
<evidence type="ECO:0000256" key="2">
    <source>
        <dbReference type="PIRSR" id="PIRSR000105-1"/>
    </source>
</evidence>